<dbReference type="Gene3D" id="3.40.720.10">
    <property type="entry name" value="Alkaline Phosphatase, subunit A"/>
    <property type="match status" value="2"/>
</dbReference>
<dbReference type="Proteomes" id="UP000674425">
    <property type="component" value="Unassembled WGS sequence"/>
</dbReference>
<dbReference type="InterPro" id="IPR017767">
    <property type="entry name" value="PC-PLC"/>
</dbReference>
<dbReference type="Pfam" id="PF04185">
    <property type="entry name" value="Phosphoesterase"/>
    <property type="match status" value="1"/>
</dbReference>
<feature type="domain" description="Bacterial phospholipase C C-terminal" evidence="2">
    <location>
        <begin position="643"/>
        <end position="733"/>
    </location>
</feature>
<dbReference type="NCBIfam" id="TIGR03396">
    <property type="entry name" value="PC_PLC"/>
    <property type="match status" value="1"/>
</dbReference>
<dbReference type="PANTHER" id="PTHR31956">
    <property type="entry name" value="NON-SPECIFIC PHOSPHOLIPASE C4-RELATED"/>
    <property type="match status" value="1"/>
</dbReference>
<evidence type="ECO:0000256" key="1">
    <source>
        <dbReference type="ARBA" id="ARBA00022801"/>
    </source>
</evidence>
<evidence type="ECO:0000259" key="2">
    <source>
        <dbReference type="Pfam" id="PF05506"/>
    </source>
</evidence>
<protein>
    <submittedName>
        <fullName evidence="3">Non-hemolytic phospholipase C</fullName>
        <ecNumber evidence="3">3.1.4.3</ecNumber>
    </submittedName>
</protein>
<feature type="domain" description="Bacterial phospholipase C C-terminal" evidence="2">
    <location>
        <begin position="546"/>
        <end position="632"/>
    </location>
</feature>
<dbReference type="GO" id="GO:0034480">
    <property type="term" value="F:phosphatidylcholine phospholipase C activity"/>
    <property type="evidence" value="ECO:0007669"/>
    <property type="project" value="UniProtKB-EC"/>
</dbReference>
<keyword evidence="4" id="KW-1185">Reference proteome</keyword>
<dbReference type="InterPro" id="IPR017850">
    <property type="entry name" value="Alkaline_phosphatase_core_sf"/>
</dbReference>
<gene>
    <name evidence="3" type="primary">plcN_3</name>
    <name evidence="3" type="ORF">R69658_07860</name>
</gene>
<sequence>MLIEKAIAIAPNNPTGTGSLADIEHVIIFMQENRSFDYYFGSLSGVRGFGDPRPTPIPSGNYVWYQPEGVNPSTRGFAEHVTESWVSTQSDWYQTDRPTQSSHYVLPFRLNSPGGNVNYQGLGCLDHGWKQSQNLWQNWDVWVPLKSRQSMGFLNSDDLPFYYSLANAFAICDDYHCSVFSATDPNRFYLWSGTCPPPMNFPDHYTNGGYVADIAEDNNSKITPAMHGQSDLARSTAIGAGVADWETYAERLTNNAITWKIYQERDNYGDNYLEYFKNFRIDDAGTKIDQSNIPYFKTLYQRGRVFATGFAEVGDAIIAAFAADVAAGMEPDSPAAGTIKAGLPRVSWIVAPAGFCEHPTASPGAGESFTARLMDVLVNKNPNVFSKTVFMLMYDENDGDFDHVPSPVPPISAEYGQMTMADAGSAENYSSIPVGLGPRVPMLVISPWTAGGKVSSQTCDHTSVLRFLEQWLTAKGLASSAANRCALISDWRRTVCGDLTELFDFSQSRAAGTLNTTTTFKNGSNSATVPATQAFPAFPAPTTRIAAPLGYEFFVQGQLAGERFSLHITNTGKVGIALMAYWMPMSDAQTTFHYTVEAGKSLTASPAAPGSDGSYDWAVHGPNGFLREFRGNLKNVSHLGQAPEVAVCYDVASGNIQLTLDNRGSTKATVFQISDNAYYQNKPVQVTVAGGSEQTLMWSGSADSHNGAPICSGWHDVSIRVAGDPSFLRRVAGCVQPKSGPLKTDPAIGNPAMFKPTFSFQPAASGTLRIDYVTPPWNHRPLNWFGVFKASDTPAASNVLLKVGAPRGVGSIIASTVALPVGQYNLFYFFDNSFTTIAGPVAFSV</sequence>
<keyword evidence="1 3" id="KW-0378">Hydrolase</keyword>
<dbReference type="Pfam" id="PF05506">
    <property type="entry name" value="PLipase_C_C"/>
    <property type="match status" value="2"/>
</dbReference>
<dbReference type="EMBL" id="CAJNAU010000200">
    <property type="protein sequence ID" value="CAE6865885.1"/>
    <property type="molecule type" value="Genomic_DNA"/>
</dbReference>
<name>A0ABN7NG76_9BURK</name>
<evidence type="ECO:0000313" key="3">
    <source>
        <dbReference type="EMBL" id="CAE6865885.1"/>
    </source>
</evidence>
<dbReference type="InterPro" id="IPR008475">
    <property type="entry name" value="PLipase_C_C"/>
</dbReference>
<evidence type="ECO:0000313" key="4">
    <source>
        <dbReference type="Proteomes" id="UP000674425"/>
    </source>
</evidence>
<comment type="caution">
    <text evidence="3">The sequence shown here is derived from an EMBL/GenBank/DDBJ whole genome shotgun (WGS) entry which is preliminary data.</text>
</comment>
<reference evidence="3 4" key="1">
    <citation type="submission" date="2021-02" db="EMBL/GenBank/DDBJ databases">
        <authorList>
            <person name="Vanwijnsberghe S."/>
        </authorList>
    </citation>
    <scope>NUCLEOTIDE SEQUENCE [LARGE SCALE GENOMIC DNA]</scope>
    <source>
        <strain evidence="3 4">R-69658</strain>
    </source>
</reference>
<dbReference type="EC" id="3.1.4.3" evidence="3"/>
<dbReference type="PANTHER" id="PTHR31956:SF1">
    <property type="entry name" value="NON-SPECIFIC PHOSPHOLIPASE C1"/>
    <property type="match status" value="1"/>
</dbReference>
<accession>A0ABN7NG76</accession>
<dbReference type="InterPro" id="IPR007312">
    <property type="entry name" value="Phosphoesterase"/>
</dbReference>
<organism evidence="3 4">
    <name type="scientific">Paraburkholderia aspalathi</name>
    <dbReference type="NCBI Taxonomy" id="1324617"/>
    <lineage>
        <taxon>Bacteria</taxon>
        <taxon>Pseudomonadati</taxon>
        <taxon>Pseudomonadota</taxon>
        <taxon>Betaproteobacteria</taxon>
        <taxon>Burkholderiales</taxon>
        <taxon>Burkholderiaceae</taxon>
        <taxon>Paraburkholderia</taxon>
    </lineage>
</organism>
<proteinExistence type="predicted"/>